<dbReference type="OrthoDB" id="438457at2759"/>
<feature type="transmembrane region" description="Helical" evidence="2">
    <location>
        <begin position="128"/>
        <end position="149"/>
    </location>
</feature>
<feature type="compositionally biased region" description="Pro residues" evidence="1">
    <location>
        <begin position="1"/>
        <end position="10"/>
    </location>
</feature>
<proteinExistence type="predicted"/>
<gene>
    <name evidence="3" type="ORF">SNEC2469_LOCUS22417</name>
</gene>
<feature type="transmembrane region" description="Helical" evidence="2">
    <location>
        <begin position="237"/>
        <end position="261"/>
    </location>
</feature>
<keyword evidence="2" id="KW-0472">Membrane</keyword>
<keyword evidence="2" id="KW-0812">Transmembrane</keyword>
<dbReference type="AlphaFoldDB" id="A0A812Y5I0"/>
<feature type="transmembrane region" description="Helical" evidence="2">
    <location>
        <begin position="424"/>
        <end position="442"/>
    </location>
</feature>
<keyword evidence="4" id="KW-1185">Reference proteome</keyword>
<feature type="transmembrane region" description="Helical" evidence="2">
    <location>
        <begin position="206"/>
        <end position="225"/>
    </location>
</feature>
<feature type="transmembrane region" description="Helical" evidence="2">
    <location>
        <begin position="345"/>
        <end position="368"/>
    </location>
</feature>
<evidence type="ECO:0000256" key="1">
    <source>
        <dbReference type="SAM" id="MobiDB-lite"/>
    </source>
</evidence>
<dbReference type="EMBL" id="CAJNJA010040658">
    <property type="protein sequence ID" value="CAE7768088.1"/>
    <property type="molecule type" value="Genomic_DNA"/>
</dbReference>
<comment type="caution">
    <text evidence="3">The sequence shown here is derived from an EMBL/GenBank/DDBJ whole genome shotgun (WGS) entry which is preliminary data.</text>
</comment>
<keyword evidence="2" id="KW-1133">Transmembrane helix</keyword>
<evidence type="ECO:0000313" key="3">
    <source>
        <dbReference type="EMBL" id="CAE7768088.1"/>
    </source>
</evidence>
<feature type="transmembrane region" description="Helical" evidence="2">
    <location>
        <begin position="76"/>
        <end position="98"/>
    </location>
</feature>
<evidence type="ECO:0000313" key="4">
    <source>
        <dbReference type="Proteomes" id="UP000601435"/>
    </source>
</evidence>
<name>A0A812Y5I0_9DINO</name>
<sequence>MDPRTVPVPPLSFETAESAQPDESFGTVAEPLVETDEIHWILRQACVQPAHRPLLTGLVAAVVVYSLSAGTCSRSFWLFVAVCGCCTLFITSFVMGGFRTLSCSCLAFLGWCPLWPCFRPPPVTARAFGVVVAQLVCLVLQIVVSSYAWSVHKHFFVNSRVLAWTAAMAVSQVCNMASWIVHLAFARNLYPGIPRLWTVSVCPRRVLNLYRSALALTAIAVIATPQMEVAEGSVSDWWVNMAPTAVIGLSSWFLFSWLVALPHLATAVLLQSELEHVASAIESASSASDVSAAIRACQERKQRYHRLLIWHVLLDGLSMVLGIFADIVLVIHGTPQASSPVYRLLALWLNLFANHPQLTACFLCMQFLSLSSYHERVGLVVDAQRARLDNSEDDALFRIIALRHEELQFPVMGQVVTRTWLRKLIVSTFFSSMLKFVIGWVWKLLKSPRL</sequence>
<dbReference type="Proteomes" id="UP000601435">
    <property type="component" value="Unassembled WGS sequence"/>
</dbReference>
<accession>A0A812Y5I0</accession>
<feature type="transmembrane region" description="Helical" evidence="2">
    <location>
        <begin position="308"/>
        <end position="333"/>
    </location>
</feature>
<protein>
    <submittedName>
        <fullName evidence="3">Uncharacterized protein</fullName>
    </submittedName>
</protein>
<evidence type="ECO:0000256" key="2">
    <source>
        <dbReference type="SAM" id="Phobius"/>
    </source>
</evidence>
<reference evidence="3" key="1">
    <citation type="submission" date="2021-02" db="EMBL/GenBank/DDBJ databases">
        <authorList>
            <person name="Dougan E. K."/>
            <person name="Rhodes N."/>
            <person name="Thang M."/>
            <person name="Chan C."/>
        </authorList>
    </citation>
    <scope>NUCLEOTIDE SEQUENCE</scope>
</reference>
<feature type="transmembrane region" description="Helical" evidence="2">
    <location>
        <begin position="161"/>
        <end position="185"/>
    </location>
</feature>
<organism evidence="3 4">
    <name type="scientific">Symbiodinium necroappetens</name>
    <dbReference type="NCBI Taxonomy" id="1628268"/>
    <lineage>
        <taxon>Eukaryota</taxon>
        <taxon>Sar</taxon>
        <taxon>Alveolata</taxon>
        <taxon>Dinophyceae</taxon>
        <taxon>Suessiales</taxon>
        <taxon>Symbiodiniaceae</taxon>
        <taxon>Symbiodinium</taxon>
    </lineage>
</organism>
<feature type="region of interest" description="Disordered" evidence="1">
    <location>
        <begin position="1"/>
        <end position="21"/>
    </location>
</feature>